<feature type="non-terminal residue" evidence="8">
    <location>
        <position position="420"/>
    </location>
</feature>
<feature type="compositionally biased region" description="Basic and acidic residues" evidence="6">
    <location>
        <begin position="89"/>
        <end position="130"/>
    </location>
</feature>
<keyword evidence="4 7" id="KW-1133">Transmembrane helix</keyword>
<dbReference type="GO" id="GO:0071578">
    <property type="term" value="P:zinc ion import across plasma membrane"/>
    <property type="evidence" value="ECO:0007669"/>
    <property type="project" value="TreeGrafter"/>
</dbReference>
<evidence type="ECO:0000313" key="8">
    <source>
        <dbReference type="EMBL" id="CAJ0579979.1"/>
    </source>
</evidence>
<feature type="transmembrane region" description="Helical" evidence="7">
    <location>
        <begin position="356"/>
        <end position="373"/>
    </location>
</feature>
<evidence type="ECO:0000313" key="9">
    <source>
        <dbReference type="Proteomes" id="UP001177023"/>
    </source>
</evidence>
<dbReference type="InterPro" id="IPR050799">
    <property type="entry name" value="ZIP_Transporter"/>
</dbReference>
<gene>
    <name evidence="8" type="ORF">MSPICULIGERA_LOCUS18182</name>
</gene>
<reference evidence="8" key="1">
    <citation type="submission" date="2023-06" db="EMBL/GenBank/DDBJ databases">
        <authorList>
            <person name="Delattre M."/>
        </authorList>
    </citation>
    <scope>NUCLEOTIDE SEQUENCE</scope>
    <source>
        <strain evidence="8">AF72</strain>
    </source>
</reference>
<feature type="transmembrane region" description="Helical" evidence="7">
    <location>
        <begin position="12"/>
        <end position="30"/>
    </location>
</feature>
<feature type="transmembrane region" description="Helical" evidence="7">
    <location>
        <begin position="164"/>
        <end position="181"/>
    </location>
</feature>
<evidence type="ECO:0000256" key="6">
    <source>
        <dbReference type="SAM" id="MobiDB-lite"/>
    </source>
</evidence>
<feature type="transmembrane region" description="Helical" evidence="7">
    <location>
        <begin position="42"/>
        <end position="62"/>
    </location>
</feature>
<dbReference type="PANTHER" id="PTHR12191:SF37">
    <property type="entry name" value="ZINC TRANSPORTER FOI"/>
    <property type="match status" value="1"/>
</dbReference>
<evidence type="ECO:0000256" key="2">
    <source>
        <dbReference type="ARBA" id="ARBA00006939"/>
    </source>
</evidence>
<dbReference type="EMBL" id="CATQJA010002657">
    <property type="protein sequence ID" value="CAJ0579979.1"/>
    <property type="molecule type" value="Genomic_DNA"/>
</dbReference>
<feature type="transmembrane region" description="Helical" evidence="7">
    <location>
        <begin position="330"/>
        <end position="350"/>
    </location>
</feature>
<proteinExistence type="inferred from homology"/>
<evidence type="ECO:0008006" key="10">
    <source>
        <dbReference type="Google" id="ProtNLM"/>
    </source>
</evidence>
<dbReference type="PANTHER" id="PTHR12191">
    <property type="entry name" value="SOLUTE CARRIER FAMILY 39"/>
    <property type="match status" value="1"/>
</dbReference>
<feature type="compositionally biased region" description="Basic and acidic residues" evidence="6">
    <location>
        <begin position="70"/>
        <end position="80"/>
    </location>
</feature>
<comment type="similarity">
    <text evidence="2">Belongs to the ZIP transporter (TC 2.A.5) family.</text>
</comment>
<comment type="subcellular location">
    <subcellularLocation>
        <location evidence="1">Membrane</location>
        <topology evidence="1">Multi-pass membrane protein</topology>
    </subcellularLocation>
</comment>
<feature type="region of interest" description="Disordered" evidence="6">
    <location>
        <begin position="69"/>
        <end position="130"/>
    </location>
</feature>
<feature type="transmembrane region" description="Helical" evidence="7">
    <location>
        <begin position="393"/>
        <end position="413"/>
    </location>
</feature>
<dbReference type="GO" id="GO:0030003">
    <property type="term" value="P:intracellular monoatomic cation homeostasis"/>
    <property type="evidence" value="ECO:0007669"/>
    <property type="project" value="TreeGrafter"/>
</dbReference>
<evidence type="ECO:0000256" key="7">
    <source>
        <dbReference type="SAM" id="Phobius"/>
    </source>
</evidence>
<organism evidence="8 9">
    <name type="scientific">Mesorhabditis spiculigera</name>
    <dbReference type="NCBI Taxonomy" id="96644"/>
    <lineage>
        <taxon>Eukaryota</taxon>
        <taxon>Metazoa</taxon>
        <taxon>Ecdysozoa</taxon>
        <taxon>Nematoda</taxon>
        <taxon>Chromadorea</taxon>
        <taxon>Rhabditida</taxon>
        <taxon>Rhabditina</taxon>
        <taxon>Rhabditomorpha</taxon>
        <taxon>Rhabditoidea</taxon>
        <taxon>Rhabditidae</taxon>
        <taxon>Mesorhabditinae</taxon>
        <taxon>Mesorhabditis</taxon>
    </lineage>
</organism>
<dbReference type="Pfam" id="PF02535">
    <property type="entry name" value="Zip"/>
    <property type="match status" value="1"/>
</dbReference>
<name>A0AA36G5B2_9BILA</name>
<protein>
    <recommendedName>
        <fullName evidence="10">Solute carrier family 39 member 6</fullName>
    </recommendedName>
</protein>
<comment type="caution">
    <text evidence="8">The sequence shown here is derived from an EMBL/GenBank/DDBJ whole genome shotgun (WGS) entry which is preliminary data.</text>
</comment>
<dbReference type="InterPro" id="IPR003689">
    <property type="entry name" value="ZIP"/>
</dbReference>
<dbReference type="Proteomes" id="UP001177023">
    <property type="component" value="Unassembled WGS sequence"/>
</dbReference>
<keyword evidence="5 7" id="KW-0472">Membrane</keyword>
<dbReference type="GO" id="GO:0005385">
    <property type="term" value="F:zinc ion transmembrane transporter activity"/>
    <property type="evidence" value="ECO:0007669"/>
    <property type="project" value="TreeGrafter"/>
</dbReference>
<sequence length="420" mass="45893">MGPDFLEKLIWGGASVLVVSLMSVVGGLFLPCLKGSTRRKWFHFFIAMAVATLASDAILHLLPEAMGVHSHGDHDHHHDVATNPGPHSAPHDHEVRARRQVEAGHGHSHDHGEHGDEHEDAEHEHGSNGSRLEVEHGEHKLHSHVHEARGFFEYTKERDLLCKLSSTVLVVIGLYFLELIWDVHQKGKGHSHSGKPEKAEIFSISDGEGLERAATGFSPMRRMSQASPSMSQQSASVKETTDLIVSRRASHVVDTRAPVVCWGIRSTAMLILLGDAVHNFIDGIAIGAAFAASTQSGISTSIAVLCHELPHELGDMAILLESGLSMSKALFLNFLSALTAFIGLLFGVAAMELQALIPWMLTITAGMFLYVAWLDMLNHLRDGMGKAKDMETVLLQVLGFVCGFLIIFLIGWFEHELGAH</sequence>
<dbReference type="GO" id="GO:0140410">
    <property type="term" value="F:monoatomic cation:bicarbonate symporter activity"/>
    <property type="evidence" value="ECO:0007669"/>
    <property type="project" value="TreeGrafter"/>
</dbReference>
<keyword evidence="3 7" id="KW-0812">Transmembrane</keyword>
<dbReference type="AlphaFoldDB" id="A0AA36G5B2"/>
<evidence type="ECO:0000256" key="1">
    <source>
        <dbReference type="ARBA" id="ARBA00004141"/>
    </source>
</evidence>
<evidence type="ECO:0000256" key="5">
    <source>
        <dbReference type="ARBA" id="ARBA00023136"/>
    </source>
</evidence>
<evidence type="ECO:0000256" key="4">
    <source>
        <dbReference type="ARBA" id="ARBA00022989"/>
    </source>
</evidence>
<keyword evidence="9" id="KW-1185">Reference proteome</keyword>
<evidence type="ECO:0000256" key="3">
    <source>
        <dbReference type="ARBA" id="ARBA00022692"/>
    </source>
</evidence>
<dbReference type="GO" id="GO:0005886">
    <property type="term" value="C:plasma membrane"/>
    <property type="evidence" value="ECO:0007669"/>
    <property type="project" value="TreeGrafter"/>
</dbReference>
<accession>A0AA36G5B2</accession>